<dbReference type="InterPro" id="IPR020843">
    <property type="entry name" value="ER"/>
</dbReference>
<dbReference type="SUPFAM" id="SSF51735">
    <property type="entry name" value="NAD(P)-binding Rossmann-fold domains"/>
    <property type="match status" value="1"/>
</dbReference>
<keyword evidence="8" id="KW-1185">Reference proteome</keyword>
<dbReference type="PANTHER" id="PTHR42813">
    <property type="entry name" value="ZINC-TYPE ALCOHOL DEHYDROGENASE-LIKE"/>
    <property type="match status" value="1"/>
</dbReference>
<dbReference type="InterPro" id="IPR013154">
    <property type="entry name" value="ADH-like_N"/>
</dbReference>
<dbReference type="CDD" id="cd08283">
    <property type="entry name" value="FDH_like_1"/>
    <property type="match status" value="1"/>
</dbReference>
<comment type="similarity">
    <text evidence="5">Belongs to the zinc-containing alcohol dehydrogenase family.</text>
</comment>
<sequence length="400" mass="42849">MKAVVWRGVGDIRLEDVPDPRIEQPTDAIVRLTASAICGTDLHFVHGTFSEMVPGTILGHEGVGVVEEVGPDVRNFRPGDRVVIPSTIACGYCSYCRAGYYSQCDNANPNGPTAGTAFFGGPKASGPIQGLQAEKARIPFAATNLVKVPDNVTDGQAILVSDIFPTGYFGADLAEIKPGDTVAVFGCGPVGQFAITSAKFMGAGRVFAIDRIPDRLETARYQGAEIINFDEEDPVQTLQRMTGGIGVDRVIDAVGVDAQHADHGPAAEQARQEQQQFEEQLSQVAPEGTAGNAGNAPSQALEWAVQSLCKAGTLSIIGVYPPTMQSFPIGAAMNKNLTIRMGNCNHRKYIPYLLDLIQQGTLDPEKLLSRAEEMSDVLSAYQAFDERRPGWLKVELVPGM</sequence>
<keyword evidence="7" id="KW-0614">Plasmid</keyword>
<evidence type="ECO:0000259" key="6">
    <source>
        <dbReference type="SMART" id="SM00829"/>
    </source>
</evidence>
<dbReference type="RefSeq" id="WP_264778287.1">
    <property type="nucleotide sequence ID" value="NZ_AP026562.1"/>
</dbReference>
<evidence type="ECO:0000256" key="2">
    <source>
        <dbReference type="ARBA" id="ARBA00022723"/>
    </source>
</evidence>
<dbReference type="EMBL" id="AP026562">
    <property type="protein sequence ID" value="BDP44454.1"/>
    <property type="molecule type" value="Genomic_DNA"/>
</dbReference>
<dbReference type="Gene3D" id="3.90.180.10">
    <property type="entry name" value="Medium-chain alcohol dehydrogenases, catalytic domain"/>
    <property type="match status" value="1"/>
</dbReference>
<evidence type="ECO:0000256" key="3">
    <source>
        <dbReference type="ARBA" id="ARBA00022833"/>
    </source>
</evidence>
<reference evidence="7" key="1">
    <citation type="submission" date="2022-07" db="EMBL/GenBank/DDBJ databases">
        <title>Complete Genome Sequence of the Radioresistant Bacterium Deinococcus aetherius ST0316, Isolated from the Air Dust collected in Lower Stratosphere above Japan.</title>
        <authorList>
            <person name="Satoh K."/>
            <person name="Hagiwara K."/>
            <person name="Katsumata K."/>
            <person name="Kubo A."/>
            <person name="Yokobori S."/>
            <person name="Yamagishi A."/>
            <person name="Oono Y."/>
            <person name="Narumi I."/>
        </authorList>
    </citation>
    <scope>NUCLEOTIDE SEQUENCE</scope>
    <source>
        <strain evidence="7">ST0316</strain>
        <plasmid evidence="7">pDAETH-2</plasmid>
    </source>
</reference>
<evidence type="ECO:0000256" key="4">
    <source>
        <dbReference type="ARBA" id="ARBA00023002"/>
    </source>
</evidence>
<dbReference type="Pfam" id="PF08240">
    <property type="entry name" value="ADH_N"/>
    <property type="match status" value="1"/>
</dbReference>
<dbReference type="SUPFAM" id="SSF50129">
    <property type="entry name" value="GroES-like"/>
    <property type="match status" value="1"/>
</dbReference>
<feature type="domain" description="Enoyl reductase (ER)" evidence="6">
    <location>
        <begin position="8"/>
        <end position="308"/>
    </location>
</feature>
<dbReference type="Proteomes" id="UP001064971">
    <property type="component" value="Plasmid pDAETH-2"/>
</dbReference>
<proteinExistence type="inferred from homology"/>
<accession>A0ABM8AKV7</accession>
<dbReference type="InterPro" id="IPR011032">
    <property type="entry name" value="GroES-like_sf"/>
</dbReference>
<evidence type="ECO:0000313" key="8">
    <source>
        <dbReference type="Proteomes" id="UP001064971"/>
    </source>
</evidence>
<name>A0ABM8AKV7_9DEIO</name>
<dbReference type="SMART" id="SM00829">
    <property type="entry name" value="PKS_ER"/>
    <property type="match status" value="1"/>
</dbReference>
<evidence type="ECO:0000313" key="7">
    <source>
        <dbReference type="EMBL" id="BDP44454.1"/>
    </source>
</evidence>
<dbReference type="PROSITE" id="PS00059">
    <property type="entry name" value="ADH_ZINC"/>
    <property type="match status" value="1"/>
</dbReference>
<gene>
    <name evidence="7" type="ORF">DAETH_44230</name>
</gene>
<keyword evidence="2 5" id="KW-0479">Metal-binding</keyword>
<evidence type="ECO:0000256" key="1">
    <source>
        <dbReference type="ARBA" id="ARBA00001947"/>
    </source>
</evidence>
<organism evidence="7 8">
    <name type="scientific">Deinococcus aetherius</name>
    <dbReference type="NCBI Taxonomy" id="200252"/>
    <lineage>
        <taxon>Bacteria</taxon>
        <taxon>Thermotogati</taxon>
        <taxon>Deinococcota</taxon>
        <taxon>Deinococci</taxon>
        <taxon>Deinococcales</taxon>
        <taxon>Deinococcaceae</taxon>
        <taxon>Deinococcus</taxon>
    </lineage>
</organism>
<comment type="cofactor">
    <cofactor evidence="1 5">
        <name>Zn(2+)</name>
        <dbReference type="ChEBI" id="CHEBI:29105"/>
    </cofactor>
</comment>
<dbReference type="Pfam" id="PF00107">
    <property type="entry name" value="ADH_zinc_N"/>
    <property type="match status" value="1"/>
</dbReference>
<evidence type="ECO:0000256" key="5">
    <source>
        <dbReference type="RuleBase" id="RU361277"/>
    </source>
</evidence>
<geneLocation type="plasmid" evidence="7 8">
    <name>pDAETH-2</name>
</geneLocation>
<keyword evidence="4" id="KW-0560">Oxidoreductase</keyword>
<dbReference type="InterPro" id="IPR013149">
    <property type="entry name" value="ADH-like_C"/>
</dbReference>
<dbReference type="InterPro" id="IPR002328">
    <property type="entry name" value="ADH_Zn_CS"/>
</dbReference>
<protein>
    <submittedName>
        <fullName evidence="7">Glutathione-dependent formaldehyde dehydrogenase</fullName>
    </submittedName>
</protein>
<keyword evidence="3 5" id="KW-0862">Zinc</keyword>
<dbReference type="Gene3D" id="3.40.50.720">
    <property type="entry name" value="NAD(P)-binding Rossmann-like Domain"/>
    <property type="match status" value="1"/>
</dbReference>
<dbReference type="PANTHER" id="PTHR42813:SF7">
    <property type="entry name" value="ALCOHOL DEHYDROGENASE (ZN-DEPENDENT)-RELATED"/>
    <property type="match status" value="1"/>
</dbReference>
<dbReference type="InterPro" id="IPR036291">
    <property type="entry name" value="NAD(P)-bd_dom_sf"/>
</dbReference>